<dbReference type="EMBL" id="CP144460">
    <property type="protein sequence ID" value="XBS36333.1"/>
    <property type="molecule type" value="Genomic_DNA"/>
</dbReference>
<evidence type="ECO:0000313" key="1">
    <source>
        <dbReference type="EMBL" id="XBS36333.1"/>
    </source>
</evidence>
<protein>
    <submittedName>
        <fullName evidence="1">Uncharacterized protein</fullName>
    </submittedName>
</protein>
<gene>
    <name evidence="1" type="ORF">VZ068_12520</name>
</gene>
<organism evidence="1">
    <name type="scientific">Xanthomonas sp. 10-10</name>
    <dbReference type="NCBI Taxonomy" id="3115848"/>
    <lineage>
        <taxon>Bacteria</taxon>
        <taxon>Pseudomonadati</taxon>
        <taxon>Pseudomonadota</taxon>
        <taxon>Gammaproteobacteria</taxon>
        <taxon>Lysobacterales</taxon>
        <taxon>Lysobacteraceae</taxon>
        <taxon>Xanthomonas</taxon>
    </lineage>
</organism>
<name>A0AAU7P4Z8_9XANT</name>
<proteinExistence type="predicted"/>
<dbReference type="AlphaFoldDB" id="A0AAU7P4Z8"/>
<sequence length="124" mass="13627">MSDPSDLLVQAFRKFQTAGYDITAAKNGLHGFWVERSVEATVAHSALERVMVSSKMWAQKHPSLSNPYQDVARLFSAGATLGRWENNVLDVFLPDGQKYGMPLASLMRAASNNSFKPNPLRGSA</sequence>
<dbReference type="RefSeq" id="WP_349655491.1">
    <property type="nucleotide sequence ID" value="NZ_CP144460.1"/>
</dbReference>
<reference evidence="1" key="1">
    <citation type="submission" date="2024-02" db="EMBL/GenBank/DDBJ databases">
        <title>Complete genome sequence of Xanthomonas sp. 10-10.</title>
        <authorList>
            <person name="Biessy A."/>
            <person name="Ciotola M."/>
            <person name="Cadieux M."/>
            <person name="Soufiane B."/>
            <person name="Laforest M."/>
            <person name="Filion M."/>
        </authorList>
    </citation>
    <scope>NUCLEOTIDE SEQUENCE</scope>
    <source>
        <strain evidence="1">10-10</strain>
    </source>
</reference>
<accession>A0AAU7P4Z8</accession>